<keyword evidence="2 3" id="KW-0802">TPR repeat</keyword>
<comment type="similarity">
    <text evidence="3">Belongs to the TTC30/dfy-1/fleer family.</text>
</comment>
<reference evidence="4 5" key="1">
    <citation type="submission" date="2020-08" db="EMBL/GenBank/DDBJ databases">
        <authorList>
            <person name="Koutsovoulos G."/>
            <person name="Danchin GJ E."/>
        </authorList>
    </citation>
    <scope>NUCLEOTIDE SEQUENCE [LARGE SCALE GENOMIC DNA]</scope>
</reference>
<keyword evidence="3" id="KW-0969">Cilium</keyword>
<dbReference type="Proteomes" id="UP000580250">
    <property type="component" value="Unassembled WGS sequence"/>
</dbReference>
<comment type="function">
    <text evidence="3">Required for polyglutamylation of axonemal tubulin. Plays a role in anterograde intraflagellar transport (IFT), the process by which cilia precursors are transported from the base of the cilium to the site of their incorporation at the tip.</text>
</comment>
<dbReference type="PANTHER" id="PTHR20931:SF0">
    <property type="entry name" value="TETRATRICOPEPTIDE REPEAT PROTEIN 30"/>
    <property type="match status" value="1"/>
</dbReference>
<proteinExistence type="inferred from homology"/>
<comment type="subcellular location">
    <subcellularLocation>
        <location evidence="3">Cell projection</location>
        <location evidence="3">Cilium</location>
    </subcellularLocation>
</comment>
<keyword evidence="3" id="KW-0970">Cilium biogenesis/degradation</keyword>
<evidence type="ECO:0000313" key="5">
    <source>
        <dbReference type="Proteomes" id="UP000580250"/>
    </source>
</evidence>
<keyword evidence="1" id="KW-0677">Repeat</keyword>
<dbReference type="EMBL" id="CAJEWN010000004">
    <property type="protein sequence ID" value="CAD2125682.1"/>
    <property type="molecule type" value="Genomic_DNA"/>
</dbReference>
<keyword evidence="3" id="KW-0966">Cell projection</keyword>
<dbReference type="PANTHER" id="PTHR20931">
    <property type="entry name" value="TETRATRICOPEPTIDE REPEAT PROTEIN 30"/>
    <property type="match status" value="1"/>
</dbReference>
<name>A0A6V7TK76_MELEN</name>
<gene>
    <name evidence="4" type="ORF">MENT_LOCUS1206</name>
</gene>
<evidence type="ECO:0000256" key="3">
    <source>
        <dbReference type="RuleBase" id="RU367070"/>
    </source>
</evidence>
<dbReference type="OrthoDB" id="10249577at2759"/>
<dbReference type="GO" id="GO:0005879">
    <property type="term" value="C:axonemal microtubule"/>
    <property type="evidence" value="ECO:0007669"/>
    <property type="project" value="UniProtKB-UniRule"/>
</dbReference>
<dbReference type="GO" id="GO:0042073">
    <property type="term" value="P:intraciliary transport"/>
    <property type="evidence" value="ECO:0007669"/>
    <property type="project" value="UniProtKB-UniRule"/>
</dbReference>
<evidence type="ECO:0000313" key="4">
    <source>
        <dbReference type="EMBL" id="CAD2125682.1"/>
    </source>
</evidence>
<organism evidence="4 5">
    <name type="scientific">Meloidogyne enterolobii</name>
    <name type="common">Root-knot nematode worm</name>
    <name type="synonym">Meloidogyne mayaguensis</name>
    <dbReference type="NCBI Taxonomy" id="390850"/>
    <lineage>
        <taxon>Eukaryota</taxon>
        <taxon>Metazoa</taxon>
        <taxon>Ecdysozoa</taxon>
        <taxon>Nematoda</taxon>
        <taxon>Chromadorea</taxon>
        <taxon>Rhabditida</taxon>
        <taxon>Tylenchina</taxon>
        <taxon>Tylenchomorpha</taxon>
        <taxon>Tylenchoidea</taxon>
        <taxon>Meloidogynidae</taxon>
        <taxon>Meloidogyninae</taxon>
        <taxon>Meloidogyne</taxon>
    </lineage>
</organism>
<protein>
    <recommendedName>
        <fullName evidence="3">Tetratricopeptide repeat protein 30</fullName>
    </recommendedName>
</protein>
<comment type="caution">
    <text evidence="4">The sequence shown here is derived from an EMBL/GenBank/DDBJ whole genome shotgun (WGS) entry which is preliminary data.</text>
</comment>
<dbReference type="AlphaFoldDB" id="A0A6V7TK76"/>
<dbReference type="GO" id="GO:0120170">
    <property type="term" value="F:intraciliary transport particle B binding"/>
    <property type="evidence" value="ECO:0007669"/>
    <property type="project" value="TreeGrafter"/>
</dbReference>
<sequence>MSPYQIFKLNFNFIFYNLVIGTLYCAKSNYEFGISRIVRALEPCERKLGVDTWFYSKRCLASLMENIAKCVIVIRDDVLIECLQFLEACEAHGHEIPTEANLFAVRPGEIVRMVSHEARLLRALLLQLMDY</sequence>
<evidence type="ECO:0000256" key="1">
    <source>
        <dbReference type="ARBA" id="ARBA00022737"/>
    </source>
</evidence>
<evidence type="ECO:0000256" key="2">
    <source>
        <dbReference type="ARBA" id="ARBA00022803"/>
    </source>
</evidence>
<dbReference type="InterPro" id="IPR039941">
    <property type="entry name" value="TT30"/>
</dbReference>
<accession>A0A6V7TK76</accession>
<dbReference type="GO" id="GO:0030992">
    <property type="term" value="C:intraciliary transport particle B"/>
    <property type="evidence" value="ECO:0007669"/>
    <property type="project" value="TreeGrafter"/>
</dbReference>